<dbReference type="OMA" id="ASINHYG"/>
<feature type="transmembrane region" description="Helical" evidence="3">
    <location>
        <begin position="366"/>
        <end position="386"/>
    </location>
</feature>
<feature type="transmembrane region" description="Helical" evidence="3">
    <location>
        <begin position="51"/>
        <end position="69"/>
    </location>
</feature>
<evidence type="ECO:0000259" key="4">
    <source>
        <dbReference type="PROSITE" id="PS50850"/>
    </source>
</evidence>
<dbReference type="AlphaFoldDB" id="A0A913ZWP5"/>
<feature type="domain" description="Major facilitator superfamily (MFS) profile" evidence="4">
    <location>
        <begin position="15"/>
        <end position="482"/>
    </location>
</feature>
<dbReference type="InterPro" id="IPR011701">
    <property type="entry name" value="MFS"/>
</dbReference>
<evidence type="ECO:0000256" key="2">
    <source>
        <dbReference type="SAM" id="MobiDB-lite"/>
    </source>
</evidence>
<feature type="transmembrane region" description="Helical" evidence="3">
    <location>
        <begin position="171"/>
        <end position="192"/>
    </location>
</feature>
<feature type="transmembrane region" description="Helical" evidence="3">
    <location>
        <begin position="456"/>
        <end position="477"/>
    </location>
</feature>
<evidence type="ECO:0000256" key="1">
    <source>
        <dbReference type="ARBA" id="ARBA00004141"/>
    </source>
</evidence>
<dbReference type="PANTHER" id="PTHR11360:SF172">
    <property type="entry name" value="MAJOR FACILITATOR SUPERFAMILY (MFS) PROFILE DOMAIN-CONTAINING PROTEIN"/>
    <property type="match status" value="1"/>
</dbReference>
<feature type="transmembrane region" description="Helical" evidence="3">
    <location>
        <begin position="110"/>
        <end position="134"/>
    </location>
</feature>
<dbReference type="InterPro" id="IPR036259">
    <property type="entry name" value="MFS_trans_sf"/>
</dbReference>
<feature type="region of interest" description="Disordered" evidence="2">
    <location>
        <begin position="233"/>
        <end position="281"/>
    </location>
</feature>
<feature type="compositionally biased region" description="Basic and acidic residues" evidence="2">
    <location>
        <begin position="248"/>
        <end position="268"/>
    </location>
</feature>
<dbReference type="PROSITE" id="PS50850">
    <property type="entry name" value="MFS"/>
    <property type="match status" value="1"/>
</dbReference>
<evidence type="ECO:0000256" key="3">
    <source>
        <dbReference type="SAM" id="Phobius"/>
    </source>
</evidence>
<protein>
    <recommendedName>
        <fullName evidence="4">Major facilitator superfamily (MFS) profile domain-containing protein</fullName>
    </recommendedName>
</protein>
<name>A0A913ZWP5_PATMI</name>
<dbReference type="InterPro" id="IPR020846">
    <property type="entry name" value="MFS_dom"/>
</dbReference>
<evidence type="ECO:0000313" key="5">
    <source>
        <dbReference type="EnsemblMetazoa" id="XP_038055947.1"/>
    </source>
</evidence>
<feature type="transmembrane region" description="Helical" evidence="3">
    <location>
        <begin position="81"/>
        <end position="104"/>
    </location>
</feature>
<dbReference type="RefSeq" id="XP_038055947.1">
    <property type="nucleotide sequence ID" value="XM_038200019.1"/>
</dbReference>
<dbReference type="GO" id="GO:0008028">
    <property type="term" value="F:monocarboxylic acid transmembrane transporter activity"/>
    <property type="evidence" value="ECO:0007669"/>
    <property type="project" value="TreeGrafter"/>
</dbReference>
<dbReference type="PANTHER" id="PTHR11360">
    <property type="entry name" value="MONOCARBOXYLATE TRANSPORTER"/>
    <property type="match status" value="1"/>
</dbReference>
<dbReference type="InterPro" id="IPR050327">
    <property type="entry name" value="Proton-linked_MCT"/>
</dbReference>
<proteinExistence type="predicted"/>
<feature type="transmembrane region" description="Helical" evidence="3">
    <location>
        <begin position="141"/>
        <end position="165"/>
    </location>
</feature>
<dbReference type="OrthoDB" id="2213137at2759"/>
<sequence>MVCLPQARCRWWRYVVPFLFFVNFFLCLGLLFNYSILFVSLQDEFQSGSTLTGWLGSLSIALLCLLSPVSNLLHPKLSRRAVALVGMTVYCAGLFLTSLVPALGYAFVTYGVLTGVGGNLVVSASIGMTLDWFVTGNYSRAAAIGFTGSTCGMLSFSPLLTAAITRYGWRGALRLFSGGILAVGTLTGLLFAEPPTAEAEGKNDRVVKDTSQDHKNSADTEVAMQQIRAGGMEESGYSEVQGTESTDPDPRDIHDDDKDQGEVDKTEATEADDTSAPRKEPVHVDTAITRGYLAMIKDPEQWLWSIGNLLAFLGVTFFNINFASFLDGLHFDDNQIASSIVIFASGELGGKVLISVVGDWLPFSYLYVLAGSILLCTVTLGLLSIAKTYTAIAVLAVVSGFLRAGVYSTSLVVATELFHKTYGTSGSLTLFMFPVGVGTLASGLLSGILYDISGDYVLSLIVIAAIFLCGSAALLAIPLRRRIRSRGLCSHETHSIQG</sequence>
<comment type="subcellular location">
    <subcellularLocation>
        <location evidence="1">Membrane</location>
        <topology evidence="1">Multi-pass membrane protein</topology>
    </subcellularLocation>
</comment>
<feature type="transmembrane region" description="Helical" evidence="3">
    <location>
        <begin position="430"/>
        <end position="450"/>
    </location>
</feature>
<keyword evidence="3" id="KW-1133">Transmembrane helix</keyword>
<feature type="transmembrane region" description="Helical" evidence="3">
    <location>
        <begin position="392"/>
        <end position="418"/>
    </location>
</feature>
<accession>A0A913ZWP5</accession>
<organism evidence="5 6">
    <name type="scientific">Patiria miniata</name>
    <name type="common">Bat star</name>
    <name type="synonym">Asterina miniata</name>
    <dbReference type="NCBI Taxonomy" id="46514"/>
    <lineage>
        <taxon>Eukaryota</taxon>
        <taxon>Metazoa</taxon>
        <taxon>Echinodermata</taxon>
        <taxon>Eleutherozoa</taxon>
        <taxon>Asterozoa</taxon>
        <taxon>Asteroidea</taxon>
        <taxon>Valvatacea</taxon>
        <taxon>Valvatida</taxon>
        <taxon>Asterinidae</taxon>
        <taxon>Patiria</taxon>
    </lineage>
</organism>
<dbReference type="SUPFAM" id="SSF103473">
    <property type="entry name" value="MFS general substrate transporter"/>
    <property type="match status" value="1"/>
</dbReference>
<dbReference type="Proteomes" id="UP000887568">
    <property type="component" value="Unplaced"/>
</dbReference>
<evidence type="ECO:0000313" key="6">
    <source>
        <dbReference type="Proteomes" id="UP000887568"/>
    </source>
</evidence>
<feature type="transmembrane region" description="Helical" evidence="3">
    <location>
        <begin position="302"/>
        <end position="324"/>
    </location>
</feature>
<keyword evidence="6" id="KW-1185">Reference proteome</keyword>
<keyword evidence="3" id="KW-0472">Membrane</keyword>
<keyword evidence="3" id="KW-0812">Transmembrane</keyword>
<reference evidence="5" key="1">
    <citation type="submission" date="2022-11" db="UniProtKB">
        <authorList>
            <consortium name="EnsemblMetazoa"/>
        </authorList>
    </citation>
    <scope>IDENTIFICATION</scope>
</reference>
<dbReference type="EnsemblMetazoa" id="XM_038200019.1">
    <property type="protein sequence ID" value="XP_038055947.1"/>
    <property type="gene ID" value="LOC119727939"/>
</dbReference>
<feature type="compositionally biased region" description="Basic and acidic residues" evidence="2">
    <location>
        <begin position="199"/>
        <end position="218"/>
    </location>
</feature>
<dbReference type="Gene3D" id="1.20.1250.20">
    <property type="entry name" value="MFS general substrate transporter like domains"/>
    <property type="match status" value="2"/>
</dbReference>
<feature type="region of interest" description="Disordered" evidence="2">
    <location>
        <begin position="197"/>
        <end position="220"/>
    </location>
</feature>
<dbReference type="GeneID" id="119727939"/>
<dbReference type="GO" id="GO:0016020">
    <property type="term" value="C:membrane"/>
    <property type="evidence" value="ECO:0007669"/>
    <property type="project" value="UniProtKB-SubCell"/>
</dbReference>
<feature type="transmembrane region" description="Helical" evidence="3">
    <location>
        <begin position="12"/>
        <end position="39"/>
    </location>
</feature>
<dbReference type="Pfam" id="PF07690">
    <property type="entry name" value="MFS_1"/>
    <property type="match status" value="1"/>
</dbReference>